<reference evidence="2" key="1">
    <citation type="journal article" date="2023" name="Mol. Phylogenet. Evol.">
        <title>Genome-scale phylogeny and comparative genomics of the fungal order Sordariales.</title>
        <authorList>
            <person name="Hensen N."/>
            <person name="Bonometti L."/>
            <person name="Westerberg I."/>
            <person name="Brannstrom I.O."/>
            <person name="Guillou S."/>
            <person name="Cros-Aarteil S."/>
            <person name="Calhoun S."/>
            <person name="Haridas S."/>
            <person name="Kuo A."/>
            <person name="Mondo S."/>
            <person name="Pangilinan J."/>
            <person name="Riley R."/>
            <person name="LaButti K."/>
            <person name="Andreopoulos B."/>
            <person name="Lipzen A."/>
            <person name="Chen C."/>
            <person name="Yan M."/>
            <person name="Daum C."/>
            <person name="Ng V."/>
            <person name="Clum A."/>
            <person name="Steindorff A."/>
            <person name="Ohm R.A."/>
            <person name="Martin F."/>
            <person name="Silar P."/>
            <person name="Natvig D.O."/>
            <person name="Lalanne C."/>
            <person name="Gautier V."/>
            <person name="Ament-Velasquez S.L."/>
            <person name="Kruys A."/>
            <person name="Hutchinson M.I."/>
            <person name="Powell A.J."/>
            <person name="Barry K."/>
            <person name="Miller A.N."/>
            <person name="Grigoriev I.V."/>
            <person name="Debuchy R."/>
            <person name="Gladieux P."/>
            <person name="Hiltunen Thoren M."/>
            <person name="Johannesson H."/>
        </authorList>
    </citation>
    <scope>NUCLEOTIDE SEQUENCE</scope>
    <source>
        <strain evidence="2">SMH4131-1</strain>
    </source>
</reference>
<keyword evidence="1" id="KW-0732">Signal</keyword>
<dbReference type="Proteomes" id="UP001286456">
    <property type="component" value="Unassembled WGS sequence"/>
</dbReference>
<name>A0AAE0J4Q3_9PEZI</name>
<protein>
    <submittedName>
        <fullName evidence="2">Uncharacterized protein</fullName>
    </submittedName>
</protein>
<gene>
    <name evidence="2" type="ORF">B0T19DRAFT_42767</name>
</gene>
<feature type="signal peptide" evidence="1">
    <location>
        <begin position="1"/>
        <end position="17"/>
    </location>
</feature>
<keyword evidence="3" id="KW-1185">Reference proteome</keyword>
<organism evidence="2 3">
    <name type="scientific">Cercophora scortea</name>
    <dbReference type="NCBI Taxonomy" id="314031"/>
    <lineage>
        <taxon>Eukaryota</taxon>
        <taxon>Fungi</taxon>
        <taxon>Dikarya</taxon>
        <taxon>Ascomycota</taxon>
        <taxon>Pezizomycotina</taxon>
        <taxon>Sordariomycetes</taxon>
        <taxon>Sordariomycetidae</taxon>
        <taxon>Sordariales</taxon>
        <taxon>Lasiosphaeriaceae</taxon>
        <taxon>Cercophora</taxon>
    </lineage>
</organism>
<evidence type="ECO:0000256" key="1">
    <source>
        <dbReference type="SAM" id="SignalP"/>
    </source>
</evidence>
<feature type="chain" id="PRO_5042244921" evidence="1">
    <location>
        <begin position="18"/>
        <end position="198"/>
    </location>
</feature>
<accession>A0AAE0J4Q3</accession>
<evidence type="ECO:0000313" key="2">
    <source>
        <dbReference type="EMBL" id="KAK3336555.1"/>
    </source>
</evidence>
<reference evidence="2" key="2">
    <citation type="submission" date="2023-06" db="EMBL/GenBank/DDBJ databases">
        <authorList>
            <consortium name="Lawrence Berkeley National Laboratory"/>
            <person name="Haridas S."/>
            <person name="Hensen N."/>
            <person name="Bonometti L."/>
            <person name="Westerberg I."/>
            <person name="Brannstrom I.O."/>
            <person name="Guillou S."/>
            <person name="Cros-Aarteil S."/>
            <person name="Calhoun S."/>
            <person name="Kuo A."/>
            <person name="Mondo S."/>
            <person name="Pangilinan J."/>
            <person name="Riley R."/>
            <person name="Labutti K."/>
            <person name="Andreopoulos B."/>
            <person name="Lipzen A."/>
            <person name="Chen C."/>
            <person name="Yanf M."/>
            <person name="Daum C."/>
            <person name="Ng V."/>
            <person name="Clum A."/>
            <person name="Steindorff A."/>
            <person name="Ohm R."/>
            <person name="Martin F."/>
            <person name="Silar P."/>
            <person name="Natvig D."/>
            <person name="Lalanne C."/>
            <person name="Gautier V."/>
            <person name="Ament-Velasquez S.L."/>
            <person name="Kruys A."/>
            <person name="Hutchinson M.I."/>
            <person name="Powell A.J."/>
            <person name="Barry K."/>
            <person name="Miller A.N."/>
            <person name="Grigoriev I.V."/>
            <person name="Debuchy R."/>
            <person name="Gladieux P."/>
            <person name="Thoren M.H."/>
            <person name="Johannesson H."/>
        </authorList>
    </citation>
    <scope>NUCLEOTIDE SEQUENCE</scope>
    <source>
        <strain evidence="2">SMH4131-1</strain>
    </source>
</reference>
<proteinExistence type="predicted"/>
<dbReference type="EMBL" id="JAUEPO010000001">
    <property type="protein sequence ID" value="KAK3336555.1"/>
    <property type="molecule type" value="Genomic_DNA"/>
</dbReference>
<comment type="caution">
    <text evidence="2">The sequence shown here is derived from an EMBL/GenBank/DDBJ whole genome shotgun (WGS) entry which is preliminary data.</text>
</comment>
<sequence>MKWQALALSFLASTGLASPIDPEARDIAAQKVYTLRLSSKEPSLDGQYLGLNGTLVGVFKAASVVRFYTVPNKKTGNVELHTYPVGIVDHALALVGSESHGLLDFSDVVNPESTTFPTGTKCDYTSFRLSAADDEPVARDNTLVYAGASNGRWVVFPTGNGAEWSVKWKASSALTIQNYQLVDVVYEPILRAPVSESS</sequence>
<evidence type="ECO:0000313" key="3">
    <source>
        <dbReference type="Proteomes" id="UP001286456"/>
    </source>
</evidence>
<dbReference type="AlphaFoldDB" id="A0AAE0J4Q3"/>